<feature type="region of interest" description="Disordered" evidence="1">
    <location>
        <begin position="169"/>
        <end position="191"/>
    </location>
</feature>
<evidence type="ECO:0000313" key="3">
    <source>
        <dbReference type="Proteomes" id="UP000813427"/>
    </source>
</evidence>
<evidence type="ECO:0000313" key="2">
    <source>
        <dbReference type="EMBL" id="KAH7246565.1"/>
    </source>
</evidence>
<comment type="caution">
    <text evidence="2">The sequence shown here is derived from an EMBL/GenBank/DDBJ whole genome shotgun (WGS) entry which is preliminary data.</text>
</comment>
<name>A0A8K0S049_9HYPO</name>
<dbReference type="Proteomes" id="UP000813427">
    <property type="component" value="Unassembled WGS sequence"/>
</dbReference>
<accession>A0A8K0S049</accession>
<evidence type="ECO:0000256" key="1">
    <source>
        <dbReference type="SAM" id="MobiDB-lite"/>
    </source>
</evidence>
<gene>
    <name evidence="2" type="ORF">BKA59DRAFT_528417</name>
</gene>
<keyword evidence="3" id="KW-1185">Reference proteome</keyword>
<feature type="compositionally biased region" description="Polar residues" evidence="1">
    <location>
        <begin position="180"/>
        <end position="191"/>
    </location>
</feature>
<protein>
    <submittedName>
        <fullName evidence="2">Uncharacterized protein</fullName>
    </submittedName>
</protein>
<dbReference type="EMBL" id="JAGPXF010000004">
    <property type="protein sequence ID" value="KAH7246565.1"/>
    <property type="molecule type" value="Genomic_DNA"/>
</dbReference>
<proteinExistence type="predicted"/>
<organism evidence="2 3">
    <name type="scientific">Fusarium tricinctum</name>
    <dbReference type="NCBI Taxonomy" id="61284"/>
    <lineage>
        <taxon>Eukaryota</taxon>
        <taxon>Fungi</taxon>
        <taxon>Dikarya</taxon>
        <taxon>Ascomycota</taxon>
        <taxon>Pezizomycotina</taxon>
        <taxon>Sordariomycetes</taxon>
        <taxon>Hypocreomycetidae</taxon>
        <taxon>Hypocreales</taxon>
        <taxon>Nectriaceae</taxon>
        <taxon>Fusarium</taxon>
        <taxon>Fusarium tricinctum species complex</taxon>
    </lineage>
</organism>
<sequence>MDDLNGAIEVAEMDVEATPLDHMDQASYLSNLGRYLDKRYERTSSMGGLTRSLSSFKEVWDCPGTPTSIRIRLGLSAAGTYASRSNWEEPSQLLEKTVEHMLADFVGLASATAAVALNAGRDAYHALKLLELGRGIIANLLMDMRGDISDLKQRQSGLADELVSLQDELDSPADSPFPSVPSTLSRLRTGPTKTASPLLSHATSHLVIAIVFSQASMHEFNQSTLC</sequence>
<dbReference type="OrthoDB" id="9991317at2759"/>
<reference evidence="2" key="1">
    <citation type="journal article" date="2021" name="Nat. Commun.">
        <title>Genetic determinants of endophytism in the Arabidopsis root mycobiome.</title>
        <authorList>
            <person name="Mesny F."/>
            <person name="Miyauchi S."/>
            <person name="Thiergart T."/>
            <person name="Pickel B."/>
            <person name="Atanasova L."/>
            <person name="Karlsson M."/>
            <person name="Huettel B."/>
            <person name="Barry K.W."/>
            <person name="Haridas S."/>
            <person name="Chen C."/>
            <person name="Bauer D."/>
            <person name="Andreopoulos W."/>
            <person name="Pangilinan J."/>
            <person name="LaButti K."/>
            <person name="Riley R."/>
            <person name="Lipzen A."/>
            <person name="Clum A."/>
            <person name="Drula E."/>
            <person name="Henrissat B."/>
            <person name="Kohler A."/>
            <person name="Grigoriev I.V."/>
            <person name="Martin F.M."/>
            <person name="Hacquard S."/>
        </authorList>
    </citation>
    <scope>NUCLEOTIDE SEQUENCE</scope>
    <source>
        <strain evidence="2">MPI-SDFR-AT-0068</strain>
    </source>
</reference>
<dbReference type="AlphaFoldDB" id="A0A8K0S049"/>